<feature type="signal peptide" evidence="1">
    <location>
        <begin position="1"/>
        <end position="20"/>
    </location>
</feature>
<protein>
    <submittedName>
        <fullName evidence="2">Uncharacterized protein</fullName>
    </submittedName>
</protein>
<evidence type="ECO:0000313" key="2">
    <source>
        <dbReference type="EMBL" id="EFO91399.1"/>
    </source>
</evidence>
<keyword evidence="3" id="KW-1185">Reference proteome</keyword>
<dbReference type="EMBL" id="DS268424">
    <property type="protein sequence ID" value="EFO91399.1"/>
    <property type="molecule type" value="Genomic_DNA"/>
</dbReference>
<reference evidence="2" key="1">
    <citation type="submission" date="2007-07" db="EMBL/GenBank/DDBJ databases">
        <title>PCAP assembly of the Caenorhabditis remanei genome.</title>
        <authorList>
            <consortium name="The Caenorhabditis remanei Sequencing Consortium"/>
            <person name="Wilson R.K."/>
        </authorList>
    </citation>
    <scope>NUCLEOTIDE SEQUENCE [LARGE SCALE GENOMIC DNA]</scope>
    <source>
        <strain evidence="2">PB4641</strain>
    </source>
</reference>
<sequence>MSQKLLAVFLFLTLFIAVSTQVQCYYESTRRITAIRTIKLTAMDVRTTHAPALVAMKTAMDTEHVVAEETSVILDTQQPQSLRLFSQFSPFFIYKPKLTKNQSIISIHMDVELCRFARNQLAPLMTTTSVRVVARRITVILREHHFIRWF</sequence>
<gene>
    <name evidence="2" type="ORF">CRE_11832</name>
</gene>
<organism evidence="3">
    <name type="scientific">Caenorhabditis remanei</name>
    <name type="common">Caenorhabditis vulgaris</name>
    <dbReference type="NCBI Taxonomy" id="31234"/>
    <lineage>
        <taxon>Eukaryota</taxon>
        <taxon>Metazoa</taxon>
        <taxon>Ecdysozoa</taxon>
        <taxon>Nematoda</taxon>
        <taxon>Chromadorea</taxon>
        <taxon>Rhabditida</taxon>
        <taxon>Rhabditina</taxon>
        <taxon>Rhabditomorpha</taxon>
        <taxon>Rhabditoidea</taxon>
        <taxon>Rhabditidae</taxon>
        <taxon>Peloderinae</taxon>
        <taxon>Caenorhabditis</taxon>
    </lineage>
</organism>
<keyword evidence="1" id="KW-0732">Signal</keyword>
<dbReference type="InParanoid" id="E3M4Y2"/>
<dbReference type="HOGENOM" id="CLU_1742267_0_0_1"/>
<dbReference type="AlphaFoldDB" id="E3M4Y2"/>
<feature type="chain" id="PRO_5003175190" evidence="1">
    <location>
        <begin position="21"/>
        <end position="150"/>
    </location>
</feature>
<evidence type="ECO:0000313" key="3">
    <source>
        <dbReference type="Proteomes" id="UP000008281"/>
    </source>
</evidence>
<dbReference type="Proteomes" id="UP000008281">
    <property type="component" value="Unassembled WGS sequence"/>
</dbReference>
<evidence type="ECO:0000256" key="1">
    <source>
        <dbReference type="SAM" id="SignalP"/>
    </source>
</evidence>
<name>E3M4Y2_CAERE</name>
<accession>E3M4Y2</accession>
<proteinExistence type="predicted"/>